<dbReference type="AlphaFoldDB" id="A0A2P6QKP8"/>
<gene>
    <name evidence="2" type="ORF">RchiOBHm_Chr5g0072511</name>
</gene>
<keyword evidence="3" id="KW-1185">Reference proteome</keyword>
<dbReference type="EMBL" id="PDCK01000043">
    <property type="protein sequence ID" value="PRQ34747.1"/>
    <property type="molecule type" value="Genomic_DNA"/>
</dbReference>
<feature type="region of interest" description="Disordered" evidence="1">
    <location>
        <begin position="92"/>
        <end position="206"/>
    </location>
</feature>
<dbReference type="STRING" id="74649.A0A2P6QKP8"/>
<dbReference type="Proteomes" id="UP000238479">
    <property type="component" value="Chromosome 5"/>
</dbReference>
<comment type="caution">
    <text evidence="2">The sequence shown here is derived from an EMBL/GenBank/DDBJ whole genome shotgun (WGS) entry which is preliminary data.</text>
</comment>
<feature type="compositionally biased region" description="Low complexity" evidence="1">
    <location>
        <begin position="97"/>
        <end position="108"/>
    </location>
</feature>
<sequence>MRRTTVDLLHVLVTSGVLMRVLLRLNGFLPRREVQKFNNFGNEKNNSRFPSRPCSKWGSDGLANASETKRFSPKVRSAKVYNETKFKEADNFGNIKSSSRSTLRPRSTWGSDKQCSETKRFSPKVRSEKRSNKTKVKDDDKMESITTDDGRSASLKKHNQIKPDLQKSPNISLPNTVKKKARNKNISDEGSEVLDGQPKNKKQMRLDPYDISNKRLDDNIATNGQKLKGKENDVEENAEISKNVQFRAIQPCPSILSYVEDNLLGHRRLIELKRPGYNTELSAPLDNTPFSISSERVLRKMYVMQV</sequence>
<protein>
    <submittedName>
        <fullName evidence="2">Uncharacterized protein</fullName>
    </submittedName>
</protein>
<proteinExistence type="predicted"/>
<evidence type="ECO:0000313" key="2">
    <source>
        <dbReference type="EMBL" id="PRQ34747.1"/>
    </source>
</evidence>
<evidence type="ECO:0000256" key="1">
    <source>
        <dbReference type="SAM" id="MobiDB-lite"/>
    </source>
</evidence>
<accession>A0A2P6QKP8</accession>
<dbReference type="PANTHER" id="PTHR47560:SF1">
    <property type="entry name" value="EXPRESSED PROTEIN"/>
    <property type="match status" value="1"/>
</dbReference>
<reference evidence="2 3" key="1">
    <citation type="journal article" date="2018" name="Nat. Genet.">
        <title>The Rosa genome provides new insights in the design of modern roses.</title>
        <authorList>
            <person name="Bendahmane M."/>
        </authorList>
    </citation>
    <scope>NUCLEOTIDE SEQUENCE [LARGE SCALE GENOMIC DNA]</scope>
    <source>
        <strain evidence="3">cv. Old Blush</strain>
    </source>
</reference>
<evidence type="ECO:0000313" key="3">
    <source>
        <dbReference type="Proteomes" id="UP000238479"/>
    </source>
</evidence>
<feature type="compositionally biased region" description="Basic and acidic residues" evidence="1">
    <location>
        <begin position="114"/>
        <end position="151"/>
    </location>
</feature>
<dbReference type="Gramene" id="PRQ34747">
    <property type="protein sequence ID" value="PRQ34747"/>
    <property type="gene ID" value="RchiOBHm_Chr5g0072511"/>
</dbReference>
<organism evidence="2 3">
    <name type="scientific">Rosa chinensis</name>
    <name type="common">China rose</name>
    <dbReference type="NCBI Taxonomy" id="74649"/>
    <lineage>
        <taxon>Eukaryota</taxon>
        <taxon>Viridiplantae</taxon>
        <taxon>Streptophyta</taxon>
        <taxon>Embryophyta</taxon>
        <taxon>Tracheophyta</taxon>
        <taxon>Spermatophyta</taxon>
        <taxon>Magnoliopsida</taxon>
        <taxon>eudicotyledons</taxon>
        <taxon>Gunneridae</taxon>
        <taxon>Pentapetalae</taxon>
        <taxon>rosids</taxon>
        <taxon>fabids</taxon>
        <taxon>Rosales</taxon>
        <taxon>Rosaceae</taxon>
        <taxon>Rosoideae</taxon>
        <taxon>Rosoideae incertae sedis</taxon>
        <taxon>Rosa</taxon>
    </lineage>
</organism>
<dbReference type="PANTHER" id="PTHR47560">
    <property type="entry name" value="EXPRESSED PROTEIN"/>
    <property type="match status" value="1"/>
</dbReference>
<name>A0A2P6QKP8_ROSCH</name>